<sequence length="918" mass="105251">MEPPVQPCLLNQSLLFDQTTYPNYTEVVVLNRDRLYRQGDVLTVKVVARDKNQRLKTYGGDFFRARLVSSDRSLQASSAGHVTDHCNGTYTVQFPLYWVGGVSIKIQLVHPSDAVKVLQRLRQIPNKRVFYCKFADGKTKSKKSKSTQQCFSSNNPSLPPHRQCDFSKPEANGTWICEKPEKLPCSAITKCKWYYKGITRVLGFVSEAEKKLFEKPYLETELEVDPKEPIRVLETELPTPEHLPACTGNARESGASLGHWSGKVWKSAVCNVRVFTKEDIRQCLANKTVYMQAYLGGDNSQWNISVRFRFHHLPVQSKTWHSFDSYHYTVNELDANQGGPNMVIVLSLWSHFTKEPLDMIRSRLYAIRSAIHRLLRRSPGTRVFVRTGTTREHRGKLALEYYLLSSDWLAYQITEVIREVFREDPDVVLLDTWDMSVCQPGEDNVHPAYQGVLNPLLLEPPVQPCLLNQPLVFDQTTYPNYTEVVVLNRDRLYRKGDVLTVKVVARDKEGRPKTYGGDFFRARLVSSDGSLQASSAGHVTDHCNGTYTVQFPLYWVGDVSIKIQLVHPSEAVKVLHRLRQVPNKRDFNCTFVDVKTENNYTQQCFSSNNPSLPPHQQCDFSKPEANGTWICEKPEKLPCSAITKCRWNPDMSRVLGLVSPEEMKLFQKPYLETELGVDPKEPIRVLETELPTPEHLPACTGNTRESGASLGHWSGKVWKSAVCNVRVFTKEDIRQCLANKIVYLQVVQVGDNNKWNISVRYRFHHFPVQGNPWINFHDLRYIVDELDVTQGGPNTVVVLSLWAHFTAEPLDMIRSRLYAIRGAIHRLLWRSPGTRVFVRTGTTREHKEEKLEYYLLASDWLAYQITEVIRELFRADPDVVVLDTWDMSVCQPGEDYIHPDQTMVDNQLNRLFSHICPS</sequence>
<dbReference type="PANTHER" id="PTHR16165">
    <property type="entry name" value="NXPE FAMILY MEMBER"/>
    <property type="match status" value="1"/>
</dbReference>
<dbReference type="InterPro" id="IPR014756">
    <property type="entry name" value="Ig_E-set"/>
</dbReference>
<dbReference type="eggNOG" id="ENOG502QUD6">
    <property type="taxonomic scope" value="Eukaryota"/>
</dbReference>
<dbReference type="Pfam" id="PF06312">
    <property type="entry name" value="Neurexophilin"/>
    <property type="match status" value="2"/>
</dbReference>
<dbReference type="PANTHER" id="PTHR16165:SF5">
    <property type="entry name" value="NXPE FAMILY MEMBER 3"/>
    <property type="match status" value="1"/>
</dbReference>
<organism>
    <name type="scientific">Branchiostoma floridae</name>
    <name type="common">Florida lancelet</name>
    <name type="synonym">Amphioxus</name>
    <dbReference type="NCBI Taxonomy" id="7739"/>
    <lineage>
        <taxon>Eukaryota</taxon>
        <taxon>Metazoa</taxon>
        <taxon>Chordata</taxon>
        <taxon>Cephalochordata</taxon>
        <taxon>Leptocardii</taxon>
        <taxon>Amphioxiformes</taxon>
        <taxon>Branchiostomatidae</taxon>
        <taxon>Branchiostoma</taxon>
    </lineage>
</organism>
<gene>
    <name evidence="3" type="ORF">BRAFLDRAFT_89063</name>
</gene>
<dbReference type="InParanoid" id="C3YEK9"/>
<evidence type="ECO:0000259" key="2">
    <source>
        <dbReference type="Pfam" id="PF24536"/>
    </source>
</evidence>
<dbReference type="Pfam" id="PF24536">
    <property type="entry name" value="NXPE4_C"/>
    <property type="match status" value="2"/>
</dbReference>
<dbReference type="AlphaFoldDB" id="C3YEK9"/>
<dbReference type="InterPro" id="IPR057106">
    <property type="entry name" value="NXPE4_C"/>
</dbReference>
<protein>
    <recommendedName>
        <fullName evidence="2">NXPE C-terminal domain-containing protein</fullName>
    </recommendedName>
</protein>
<accession>C3YEK9</accession>
<reference evidence="3" key="1">
    <citation type="journal article" date="2008" name="Nature">
        <title>The amphioxus genome and the evolution of the chordate karyotype.</title>
        <authorList>
            <consortium name="US DOE Joint Genome Institute (JGI-PGF)"/>
            <person name="Putnam N.H."/>
            <person name="Butts T."/>
            <person name="Ferrier D.E.K."/>
            <person name="Furlong R.F."/>
            <person name="Hellsten U."/>
            <person name="Kawashima T."/>
            <person name="Robinson-Rechavi M."/>
            <person name="Shoguchi E."/>
            <person name="Terry A."/>
            <person name="Yu J.-K."/>
            <person name="Benito-Gutierrez E.L."/>
            <person name="Dubchak I."/>
            <person name="Garcia-Fernandez J."/>
            <person name="Gibson-Brown J.J."/>
            <person name="Grigoriev I.V."/>
            <person name="Horton A.C."/>
            <person name="de Jong P.J."/>
            <person name="Jurka J."/>
            <person name="Kapitonov V.V."/>
            <person name="Kohara Y."/>
            <person name="Kuroki Y."/>
            <person name="Lindquist E."/>
            <person name="Lucas S."/>
            <person name="Osoegawa K."/>
            <person name="Pennacchio L.A."/>
            <person name="Salamov A.A."/>
            <person name="Satou Y."/>
            <person name="Sauka-Spengler T."/>
            <person name="Schmutz J."/>
            <person name="Shin-I T."/>
            <person name="Toyoda A."/>
            <person name="Bronner-Fraser M."/>
            <person name="Fujiyama A."/>
            <person name="Holland L.Z."/>
            <person name="Holland P.W.H."/>
            <person name="Satoh N."/>
            <person name="Rokhsar D.S."/>
        </authorList>
    </citation>
    <scope>NUCLEOTIDE SEQUENCE [LARGE SCALE GENOMIC DNA]</scope>
    <source>
        <strain evidence="3">S238N-H82</strain>
        <tissue evidence="3">Testes</tissue>
    </source>
</reference>
<dbReference type="EMBL" id="GG666506">
    <property type="protein sequence ID" value="EEN61311.1"/>
    <property type="molecule type" value="Genomic_DNA"/>
</dbReference>
<feature type="domain" description="NXPE C-terminal" evidence="2">
    <location>
        <begin position="299"/>
        <end position="452"/>
    </location>
</feature>
<feature type="domain" description="NXPE C-terminal" evidence="2">
    <location>
        <begin position="751"/>
        <end position="916"/>
    </location>
</feature>
<evidence type="ECO:0000313" key="3">
    <source>
        <dbReference type="EMBL" id="EEN61311.1"/>
    </source>
</evidence>
<dbReference type="InterPro" id="IPR013783">
    <property type="entry name" value="Ig-like_fold"/>
</dbReference>
<evidence type="ECO:0000256" key="1">
    <source>
        <dbReference type="ARBA" id="ARBA00005431"/>
    </source>
</evidence>
<name>C3YEK9_BRAFL</name>
<dbReference type="Gene3D" id="2.60.40.10">
    <property type="entry name" value="Immunoglobulins"/>
    <property type="match status" value="1"/>
</dbReference>
<comment type="similarity">
    <text evidence="1">Belongs to the NXPE family.</text>
</comment>
<dbReference type="SUPFAM" id="SSF81296">
    <property type="entry name" value="E set domains"/>
    <property type="match status" value="2"/>
</dbReference>
<proteinExistence type="inferred from homology"/>
<dbReference type="InterPro" id="IPR026845">
    <property type="entry name" value="NXPH/NXPE"/>
</dbReference>